<proteinExistence type="predicted"/>
<evidence type="ECO:0000313" key="1">
    <source>
        <dbReference type="EMBL" id="STD84709.1"/>
    </source>
</evidence>
<accession>A0A376H986</accession>
<dbReference type="Proteomes" id="UP000254807">
    <property type="component" value="Unassembled WGS sequence"/>
</dbReference>
<reference evidence="1 2" key="1">
    <citation type="submission" date="2018-06" db="EMBL/GenBank/DDBJ databases">
        <authorList>
            <consortium name="Pathogen Informatics"/>
            <person name="Doyle S."/>
        </authorList>
    </citation>
    <scope>NUCLEOTIDE SEQUENCE [LARGE SCALE GENOMIC DNA]</scope>
    <source>
        <strain evidence="1 2">NCTC12360</strain>
    </source>
</reference>
<gene>
    <name evidence="1" type="ORF">NCTC12360_03256</name>
</gene>
<protein>
    <submittedName>
        <fullName evidence="1">Uncharacterized protein</fullName>
    </submittedName>
</protein>
<sequence>MVSASVDLGVWKILPIFAIVTITSTSKKIPRLWLKLSVYKTGATVYFVASVLYSLPNSLVTSQIE</sequence>
<dbReference type="AlphaFoldDB" id="A0A376H986"/>
<organism evidence="1 2">
    <name type="scientific">Enterococcus gallinarum</name>
    <dbReference type="NCBI Taxonomy" id="1353"/>
    <lineage>
        <taxon>Bacteria</taxon>
        <taxon>Bacillati</taxon>
        <taxon>Bacillota</taxon>
        <taxon>Bacilli</taxon>
        <taxon>Lactobacillales</taxon>
        <taxon>Enterococcaceae</taxon>
        <taxon>Enterococcus</taxon>
    </lineage>
</organism>
<evidence type="ECO:0000313" key="2">
    <source>
        <dbReference type="Proteomes" id="UP000254807"/>
    </source>
</evidence>
<name>A0A376H986_ENTGA</name>
<keyword evidence="2" id="KW-1185">Reference proteome</keyword>
<dbReference type="EMBL" id="UFYW01000001">
    <property type="protein sequence ID" value="STD84709.1"/>
    <property type="molecule type" value="Genomic_DNA"/>
</dbReference>